<dbReference type="InterPro" id="IPR009267">
    <property type="entry name" value="NTP_transf_6"/>
</dbReference>
<accession>A0A3Q8S5G1</accession>
<proteinExistence type="predicted"/>
<dbReference type="GO" id="GO:0016740">
    <property type="term" value="F:transferase activity"/>
    <property type="evidence" value="ECO:0007669"/>
    <property type="project" value="UniProtKB-KW"/>
</dbReference>
<dbReference type="RefSeq" id="WP_125083426.1">
    <property type="nucleotide sequence ID" value="NZ_CP034248.1"/>
</dbReference>
<dbReference type="OrthoDB" id="1901124at2"/>
<evidence type="ECO:0000313" key="2">
    <source>
        <dbReference type="Proteomes" id="UP000273145"/>
    </source>
</evidence>
<dbReference type="Pfam" id="PF06042">
    <property type="entry name" value="NTP_transf_6"/>
    <property type="match status" value="1"/>
</dbReference>
<dbReference type="KEGG" id="plen:EIM92_15590"/>
<dbReference type="Proteomes" id="UP000273145">
    <property type="component" value="Chromosome"/>
</dbReference>
<organism evidence="1 2">
    <name type="scientific">Paenibacillus lentus</name>
    <dbReference type="NCBI Taxonomy" id="1338368"/>
    <lineage>
        <taxon>Bacteria</taxon>
        <taxon>Bacillati</taxon>
        <taxon>Bacillota</taxon>
        <taxon>Bacilli</taxon>
        <taxon>Bacillales</taxon>
        <taxon>Paenibacillaceae</taxon>
        <taxon>Paenibacillus</taxon>
    </lineage>
</organism>
<dbReference type="EMBL" id="CP034248">
    <property type="protein sequence ID" value="AZK47399.1"/>
    <property type="molecule type" value="Genomic_DNA"/>
</dbReference>
<sequence>MYEEQLKQLIVECEPLLSDLRAVRRLELPQCYIAAGYIRSYVWDVLHGYGHRFRHDDIDVVYFDQHYCSEERDEELQRQLIDQTGNKQWSVKNQARMHLRNGAMPYTSTFDAMSRWPETATAIGARLTACEKLELCTPHGLDDLFGMVVRRSPFFADQHYYLERVRRKNWLVDWPLLTWIKE</sequence>
<protein>
    <submittedName>
        <fullName evidence="1">Nucleotidyltransferase family protein</fullName>
    </submittedName>
</protein>
<dbReference type="PANTHER" id="PTHR39166:SF1">
    <property type="entry name" value="BLL1166 PROTEIN"/>
    <property type="match status" value="1"/>
</dbReference>
<gene>
    <name evidence="1" type="ORF">EIM92_15590</name>
</gene>
<name>A0A3Q8S5G1_9BACL</name>
<dbReference type="AlphaFoldDB" id="A0A3Q8S5G1"/>
<dbReference type="PANTHER" id="PTHR39166">
    <property type="entry name" value="BLL1166 PROTEIN"/>
    <property type="match status" value="1"/>
</dbReference>
<reference evidence="1 2" key="1">
    <citation type="submission" date="2018-11" db="EMBL/GenBank/DDBJ databases">
        <title>Genome sequencing of Paenibacillus lentus DSM25539(T).</title>
        <authorList>
            <person name="Kook J.-K."/>
            <person name="Park S.-N."/>
            <person name="Lim Y.K."/>
        </authorList>
    </citation>
    <scope>NUCLEOTIDE SEQUENCE [LARGE SCALE GENOMIC DNA]</scope>
    <source>
        <strain evidence="1 2">DSM 25539</strain>
    </source>
</reference>
<keyword evidence="2" id="KW-1185">Reference proteome</keyword>
<keyword evidence="1" id="KW-0808">Transferase</keyword>
<evidence type="ECO:0000313" key="1">
    <source>
        <dbReference type="EMBL" id="AZK47399.1"/>
    </source>
</evidence>